<dbReference type="AlphaFoldDB" id="A6HQ06"/>
<protein>
    <submittedName>
        <fullName evidence="2">WD repeat domain 39, isoform CRA_c</fullName>
    </submittedName>
</protein>
<proteinExistence type="predicted"/>
<gene>
    <name evidence="2" type="primary">Wdr39</name>
    <name evidence="2" type="ORF">rCG_26444</name>
</gene>
<feature type="signal peptide" evidence="1">
    <location>
        <begin position="1"/>
        <end position="33"/>
    </location>
</feature>
<accession>A6HQ06</accession>
<keyword evidence="1" id="KW-0732">Signal</keyword>
<dbReference type="Proteomes" id="UP000234681">
    <property type="component" value="Chromosome 3"/>
</dbReference>
<dbReference type="EMBL" id="CH473949">
    <property type="protein sequence ID" value="EDL80108.1"/>
    <property type="molecule type" value="Genomic_DNA"/>
</dbReference>
<evidence type="ECO:0000313" key="2">
    <source>
        <dbReference type="EMBL" id="EDL80108.1"/>
    </source>
</evidence>
<organism evidence="2 3">
    <name type="scientific">Rattus norvegicus</name>
    <name type="common">Rat</name>
    <dbReference type="NCBI Taxonomy" id="10116"/>
    <lineage>
        <taxon>Eukaryota</taxon>
        <taxon>Metazoa</taxon>
        <taxon>Chordata</taxon>
        <taxon>Craniata</taxon>
        <taxon>Vertebrata</taxon>
        <taxon>Euteleostomi</taxon>
        <taxon>Mammalia</taxon>
        <taxon>Eutheria</taxon>
        <taxon>Euarchontoglires</taxon>
        <taxon>Glires</taxon>
        <taxon>Rodentia</taxon>
        <taxon>Myomorpha</taxon>
        <taxon>Muroidea</taxon>
        <taxon>Muridae</taxon>
        <taxon>Murinae</taxon>
        <taxon>Rattus</taxon>
    </lineage>
</organism>
<evidence type="ECO:0000256" key="1">
    <source>
        <dbReference type="SAM" id="SignalP"/>
    </source>
</evidence>
<reference evidence="3" key="1">
    <citation type="submission" date="2005-09" db="EMBL/GenBank/DDBJ databases">
        <authorList>
            <person name="Mural R.J."/>
            <person name="Li P.W."/>
            <person name="Adams M.D."/>
            <person name="Amanatides P.G."/>
            <person name="Baden-Tillson H."/>
            <person name="Barnstead M."/>
            <person name="Chin S.H."/>
            <person name="Dew I."/>
            <person name="Evans C.A."/>
            <person name="Ferriera S."/>
            <person name="Flanigan M."/>
            <person name="Fosler C."/>
            <person name="Glodek A."/>
            <person name="Gu Z."/>
            <person name="Holt R.A."/>
            <person name="Jennings D."/>
            <person name="Kraft C.L."/>
            <person name="Lu F."/>
            <person name="Nguyen T."/>
            <person name="Nusskern D.R."/>
            <person name="Pfannkoch C.M."/>
            <person name="Sitter C."/>
            <person name="Sutton G.G."/>
            <person name="Venter J.C."/>
            <person name="Wang Z."/>
            <person name="Woodage T."/>
            <person name="Zheng X.H."/>
            <person name="Zhong F."/>
        </authorList>
    </citation>
    <scope>NUCLEOTIDE SEQUENCE [LARGE SCALE GENOMIC DNA]</scope>
    <source>
        <strain>BN</strain>
        <strain evidence="3">Sprague-Dawley</strain>
    </source>
</reference>
<sequence>MLMGLGVRCPQNWSLYLLFTLYSCDLGLQTVEAVPRAVVTTDQFLGILGPFQGQHCNMIKE</sequence>
<evidence type="ECO:0000313" key="3">
    <source>
        <dbReference type="Proteomes" id="UP000234681"/>
    </source>
</evidence>
<name>A6HQ06_RAT</name>
<feature type="chain" id="PRO_5039913419" evidence="1">
    <location>
        <begin position="34"/>
        <end position="61"/>
    </location>
</feature>